<gene>
    <name evidence="2" type="ORF">MKW94_003439</name>
</gene>
<evidence type="ECO:0000256" key="1">
    <source>
        <dbReference type="SAM" id="MobiDB-lite"/>
    </source>
</evidence>
<keyword evidence="3" id="KW-1185">Reference proteome</keyword>
<accession>A0AA41SHW0</accession>
<evidence type="ECO:0000313" key="3">
    <source>
        <dbReference type="Proteomes" id="UP001177140"/>
    </source>
</evidence>
<dbReference type="AlphaFoldDB" id="A0AA41SHW0"/>
<dbReference type="EMBL" id="JAJJMA010154103">
    <property type="protein sequence ID" value="MCL7035185.1"/>
    <property type="molecule type" value="Genomic_DNA"/>
</dbReference>
<dbReference type="Proteomes" id="UP001177140">
    <property type="component" value="Unassembled WGS sequence"/>
</dbReference>
<proteinExistence type="predicted"/>
<reference evidence="2" key="1">
    <citation type="submission" date="2022-03" db="EMBL/GenBank/DDBJ databases">
        <title>A functionally conserved STORR gene fusion in Papaver species that diverged 16.8 million years ago.</title>
        <authorList>
            <person name="Catania T."/>
        </authorList>
    </citation>
    <scope>NUCLEOTIDE SEQUENCE</scope>
    <source>
        <strain evidence="2">S-191538</strain>
    </source>
</reference>
<comment type="caution">
    <text evidence="2">The sequence shown here is derived from an EMBL/GenBank/DDBJ whole genome shotgun (WGS) entry which is preliminary data.</text>
</comment>
<name>A0AA41SHW0_PAPNU</name>
<feature type="region of interest" description="Disordered" evidence="1">
    <location>
        <begin position="1"/>
        <end position="62"/>
    </location>
</feature>
<feature type="non-terminal residue" evidence="2">
    <location>
        <position position="62"/>
    </location>
</feature>
<evidence type="ECO:0000313" key="2">
    <source>
        <dbReference type="EMBL" id="MCL7035185.1"/>
    </source>
</evidence>
<protein>
    <submittedName>
        <fullName evidence="2">Uncharacterized protein</fullName>
    </submittedName>
</protein>
<sequence length="62" mass="6343">MSSLDTNFAVEVGSGSAGTSSGSGGGSAAAAAQPKRNSKRPKYSKFTQQELPACKPILTPQW</sequence>
<organism evidence="2 3">
    <name type="scientific">Papaver nudicaule</name>
    <name type="common">Iceland poppy</name>
    <dbReference type="NCBI Taxonomy" id="74823"/>
    <lineage>
        <taxon>Eukaryota</taxon>
        <taxon>Viridiplantae</taxon>
        <taxon>Streptophyta</taxon>
        <taxon>Embryophyta</taxon>
        <taxon>Tracheophyta</taxon>
        <taxon>Spermatophyta</taxon>
        <taxon>Magnoliopsida</taxon>
        <taxon>Ranunculales</taxon>
        <taxon>Papaveraceae</taxon>
        <taxon>Papaveroideae</taxon>
        <taxon>Papaver</taxon>
    </lineage>
</organism>